<evidence type="ECO:0000313" key="3">
    <source>
        <dbReference type="Proteomes" id="UP000261812"/>
    </source>
</evidence>
<sequence length="332" mass="36613">MLSVLPWVGVSLATLQYSTHRVDQTQVYMVAAPMADYRVVMTEPAPSGQDTYLETTAAFARRTGAVVAINTNFFRWLNAKSLRSFQDYQKWIMGESHPEGISYRALRQTCLGGRGTIPAGLLGAYIVNGQVVRPYEGGYAAMVHFPTQGGIEFYRGRLPEQPFNVVSGSQQLLEGGRKLPVDGSDRTSPKAILGRRGNEYIFVVSDGRGNGGSPGVSFPQLQAFLLAEGVTDATAVDGGESATLVVQGQVKNHPRDRYCELARWLPAPTLTFVNPEEEAREAAMAMGRSLRPVGANIGLVPREQPQGLLSFAFWERIQQRLLTRLRAWRHWV</sequence>
<dbReference type="PANTHER" id="PTHR40446">
    <property type="entry name" value="N-ACETYLGLUCOSAMINE-1-PHOSPHODIESTER ALPHA-N-ACETYLGLUCOSAMINIDASE"/>
    <property type="match status" value="1"/>
</dbReference>
<keyword evidence="2" id="KW-0326">Glycosidase</keyword>
<proteinExistence type="predicted"/>
<dbReference type="PANTHER" id="PTHR40446:SF2">
    <property type="entry name" value="N-ACETYLGLUCOSAMINE-1-PHOSPHODIESTER ALPHA-N-ACETYLGLUCOSAMINIDASE"/>
    <property type="match status" value="1"/>
</dbReference>
<accession>A0A7D6EVJ9</accession>
<evidence type="ECO:0000259" key="1">
    <source>
        <dbReference type="Pfam" id="PF09992"/>
    </source>
</evidence>
<dbReference type="InterPro" id="IPR018711">
    <property type="entry name" value="NAGPA"/>
</dbReference>
<dbReference type="EMBL" id="CP032152">
    <property type="protein sequence ID" value="QLL29779.1"/>
    <property type="molecule type" value="Genomic_DNA"/>
</dbReference>
<organism evidence="2 3">
    <name type="scientific">Thermosynechococcus sichuanensis E542</name>
    <dbReference type="NCBI Taxonomy" id="2016101"/>
    <lineage>
        <taxon>Bacteria</taxon>
        <taxon>Bacillati</taxon>
        <taxon>Cyanobacteriota</taxon>
        <taxon>Cyanophyceae</taxon>
        <taxon>Acaryochloridales</taxon>
        <taxon>Thermosynechococcaceae</taxon>
        <taxon>Thermosynechococcus</taxon>
        <taxon>Thermosynechococcus sichuanensis</taxon>
    </lineage>
</organism>
<dbReference type="Proteomes" id="UP000261812">
    <property type="component" value="Chromosome"/>
</dbReference>
<dbReference type="RefSeq" id="WP_181496141.1">
    <property type="nucleotide sequence ID" value="NZ_CP032152.1"/>
</dbReference>
<dbReference type="GO" id="GO:0016798">
    <property type="term" value="F:hydrolase activity, acting on glycosyl bonds"/>
    <property type="evidence" value="ECO:0007669"/>
    <property type="project" value="UniProtKB-KW"/>
</dbReference>
<dbReference type="Pfam" id="PF09992">
    <property type="entry name" value="NAGPA"/>
    <property type="match status" value="1"/>
</dbReference>
<evidence type="ECO:0000313" key="2">
    <source>
        <dbReference type="EMBL" id="QLL29779.1"/>
    </source>
</evidence>
<feature type="domain" description="Phosphodiester glycosidase" evidence="1">
    <location>
        <begin position="122"/>
        <end position="256"/>
    </location>
</feature>
<name>A0A7D6EVJ9_9CYAN</name>
<protein>
    <submittedName>
        <fullName evidence="2">Phosphodiester glycosidase family protein</fullName>
    </submittedName>
</protein>
<gene>
    <name evidence="2" type="ORF">D3A95_02785</name>
</gene>
<keyword evidence="2" id="KW-0378">Hydrolase</keyword>
<reference evidence="3" key="1">
    <citation type="submission" date="2018-09" db="EMBL/GenBank/DDBJ databases">
        <title>Complete genome sequence of thermophilic cyanobacteria strain Thermosynechococcus elongatus PKUAC-SCTE542.</title>
        <authorList>
            <person name="Liang Y."/>
            <person name="Tang J."/>
            <person name="Daroch M."/>
        </authorList>
    </citation>
    <scope>NUCLEOTIDE SEQUENCE [LARGE SCALE GENOMIC DNA]</scope>
    <source>
        <strain evidence="3">E542</strain>
    </source>
</reference>
<keyword evidence="3" id="KW-1185">Reference proteome</keyword>
<dbReference type="AlphaFoldDB" id="A0A7D6EVJ9"/>
<dbReference type="KEGG" id="tsq:D3A95_02785"/>